<dbReference type="InterPro" id="IPR050483">
    <property type="entry name" value="CoA-transferase_III_domain"/>
</dbReference>
<accession>A0A4P8IY14</accession>
<sequence length="414" mass="44927">MNTPLRQATPPLADHEIPKTSALEGLRVLDIATFVAAPFCGTILADFGAEVIKVEQPGGGDSLRQFGTATECGDSLVWLSEARNKKAITLDLRKPEGVALFRQLVEKSDVVLENFRPGTLEKWGIGFEALREINPGLVMLRISAYGQTGPKRGEPGFARIAHAFAGLSWLAGEADGPPVVPGSTSMADYVSGMWGAIGVLTALRAREKTGKGQFIDLGLYESVFRLLDEIAPAYAKFGTVRERMGADTVNVVPHSHYRTRTGEWVALACTNDKMFLRLADVMGSPELAREFQTSAIRVANRQYINTVVSTWMGKHSLTEVLEKTRAGEVPCAQIYSIKEIFEDEQYKARGNLLHVHDLRAGDLVVPAPLPRLSETPPTFRHAGRALGADNESVYGGLLGLSSEEVRAASARGVI</sequence>
<dbReference type="InterPro" id="IPR044855">
    <property type="entry name" value="CoA-Trfase_III_dom3_sf"/>
</dbReference>
<dbReference type="InterPro" id="IPR023606">
    <property type="entry name" value="CoA-Trfase_III_dom_1_sf"/>
</dbReference>
<dbReference type="PANTHER" id="PTHR48207:SF3">
    <property type="entry name" value="SUCCINATE--HYDROXYMETHYLGLUTARATE COA-TRANSFERASE"/>
    <property type="match status" value="1"/>
</dbReference>
<dbReference type="AlphaFoldDB" id="A0A4P8IY14"/>
<keyword evidence="3" id="KW-1185">Reference proteome</keyword>
<dbReference type="KEGG" id="tvl:FAZ95_35705"/>
<dbReference type="PANTHER" id="PTHR48207">
    <property type="entry name" value="SUCCINATE--HYDROXYMETHYLGLUTARATE COA-TRANSFERASE"/>
    <property type="match status" value="1"/>
</dbReference>
<evidence type="ECO:0000313" key="3">
    <source>
        <dbReference type="Proteomes" id="UP000298656"/>
    </source>
</evidence>
<dbReference type="Pfam" id="PF02515">
    <property type="entry name" value="CoA_transf_3"/>
    <property type="match status" value="1"/>
</dbReference>
<dbReference type="Proteomes" id="UP000298656">
    <property type="component" value="Chromosome 2"/>
</dbReference>
<protein>
    <submittedName>
        <fullName evidence="2">CoA transferase</fullName>
    </submittedName>
</protein>
<dbReference type="GO" id="GO:0008410">
    <property type="term" value="F:CoA-transferase activity"/>
    <property type="evidence" value="ECO:0007669"/>
    <property type="project" value="TreeGrafter"/>
</dbReference>
<dbReference type="SUPFAM" id="SSF89796">
    <property type="entry name" value="CoA-transferase family III (CaiB/BaiF)"/>
    <property type="match status" value="1"/>
</dbReference>
<gene>
    <name evidence="2" type="ORF">FAZ95_35705</name>
</gene>
<dbReference type="EMBL" id="CP040078">
    <property type="protein sequence ID" value="QCP54308.1"/>
    <property type="molecule type" value="Genomic_DNA"/>
</dbReference>
<evidence type="ECO:0000313" key="2">
    <source>
        <dbReference type="EMBL" id="QCP54308.1"/>
    </source>
</evidence>
<evidence type="ECO:0000256" key="1">
    <source>
        <dbReference type="ARBA" id="ARBA00022679"/>
    </source>
</evidence>
<organism evidence="2 3">
    <name type="scientific">Trinickia violacea</name>
    <dbReference type="NCBI Taxonomy" id="2571746"/>
    <lineage>
        <taxon>Bacteria</taxon>
        <taxon>Pseudomonadati</taxon>
        <taxon>Pseudomonadota</taxon>
        <taxon>Betaproteobacteria</taxon>
        <taxon>Burkholderiales</taxon>
        <taxon>Burkholderiaceae</taxon>
        <taxon>Trinickia</taxon>
    </lineage>
</organism>
<dbReference type="RefSeq" id="WP_137337076.1">
    <property type="nucleotide sequence ID" value="NZ_CP040078.1"/>
</dbReference>
<keyword evidence="1 2" id="KW-0808">Transferase</keyword>
<proteinExistence type="predicted"/>
<dbReference type="Gene3D" id="3.30.1540.10">
    <property type="entry name" value="formyl-coa transferase, domain 3"/>
    <property type="match status" value="1"/>
</dbReference>
<dbReference type="OrthoDB" id="5294844at2"/>
<name>A0A4P8IY14_9BURK</name>
<reference evidence="2 3" key="1">
    <citation type="submission" date="2019-05" db="EMBL/GenBank/DDBJ databases">
        <title>Burkholderia sp. DHOD12, isolated from subtropical forest soil.</title>
        <authorList>
            <person name="Gao Z.-H."/>
            <person name="Qiu L.-H."/>
        </authorList>
    </citation>
    <scope>NUCLEOTIDE SEQUENCE [LARGE SCALE GENOMIC DNA]</scope>
    <source>
        <strain evidence="2 3">DHOD12</strain>
    </source>
</reference>
<dbReference type="Gene3D" id="3.40.50.10540">
    <property type="entry name" value="Crotonobetainyl-coa:carnitine coa-transferase, domain 1"/>
    <property type="match status" value="1"/>
</dbReference>
<dbReference type="InterPro" id="IPR003673">
    <property type="entry name" value="CoA-Trfase_fam_III"/>
</dbReference>